<dbReference type="Pfam" id="PF04773">
    <property type="entry name" value="FecR"/>
    <property type="match status" value="1"/>
</dbReference>
<evidence type="ECO:0000256" key="1">
    <source>
        <dbReference type="SAM" id="MobiDB-lite"/>
    </source>
</evidence>
<dbReference type="PANTHER" id="PTHR38731">
    <property type="entry name" value="LIPL45-RELATED LIPOPROTEIN-RELATED"/>
    <property type="match status" value="1"/>
</dbReference>
<dbReference type="InterPro" id="IPR013783">
    <property type="entry name" value="Ig-like_fold"/>
</dbReference>
<dbReference type="Gene3D" id="2.60.120.1440">
    <property type="match status" value="1"/>
</dbReference>
<feature type="domain" description="FecR protein" evidence="2">
    <location>
        <begin position="71"/>
        <end position="172"/>
    </location>
</feature>
<dbReference type="Gene3D" id="2.60.40.10">
    <property type="entry name" value="Immunoglobulins"/>
    <property type="match status" value="2"/>
</dbReference>
<feature type="compositionally biased region" description="Polar residues" evidence="1">
    <location>
        <begin position="408"/>
        <end position="424"/>
    </location>
</feature>
<accession>A0ABW3SGM3</accession>
<keyword evidence="4" id="KW-1185">Reference proteome</keyword>
<dbReference type="RefSeq" id="WP_240270901.1">
    <property type="nucleotide sequence ID" value="NZ_JAKSXN010000060.1"/>
</dbReference>
<evidence type="ECO:0000259" key="2">
    <source>
        <dbReference type="Pfam" id="PF04773"/>
    </source>
</evidence>
<evidence type="ECO:0000313" key="3">
    <source>
        <dbReference type="EMBL" id="MFD1183794.1"/>
    </source>
</evidence>
<gene>
    <name evidence="3" type="ORF">ACFQ2Z_20830</name>
</gene>
<feature type="compositionally biased region" description="Gly residues" evidence="1">
    <location>
        <begin position="430"/>
        <end position="440"/>
    </location>
</feature>
<protein>
    <submittedName>
        <fullName evidence="3">FecR domain-containing protein</fullName>
    </submittedName>
</protein>
<proteinExistence type="predicted"/>
<dbReference type="EMBL" id="JBHTKZ010000056">
    <property type="protein sequence ID" value="MFD1183794.1"/>
    <property type="molecule type" value="Genomic_DNA"/>
</dbReference>
<reference evidence="4" key="1">
    <citation type="journal article" date="2019" name="Int. J. Syst. Evol. Microbiol.">
        <title>The Global Catalogue of Microorganisms (GCM) 10K type strain sequencing project: providing services to taxonomists for standard genome sequencing and annotation.</title>
        <authorList>
            <consortium name="The Broad Institute Genomics Platform"/>
            <consortium name="The Broad Institute Genome Sequencing Center for Infectious Disease"/>
            <person name="Wu L."/>
            <person name="Ma J."/>
        </authorList>
    </citation>
    <scope>NUCLEOTIDE SEQUENCE [LARGE SCALE GENOMIC DNA]</scope>
    <source>
        <strain evidence="4">CCUG 48216</strain>
    </source>
</reference>
<feature type="region of interest" description="Disordered" evidence="1">
    <location>
        <begin position="402"/>
        <end position="446"/>
    </location>
</feature>
<name>A0ABW3SGM3_9BACL</name>
<dbReference type="Proteomes" id="UP001597211">
    <property type="component" value="Unassembled WGS sequence"/>
</dbReference>
<dbReference type="InterPro" id="IPR006860">
    <property type="entry name" value="FecR"/>
</dbReference>
<organism evidence="3 4">
    <name type="scientific">Paenibacillus timonensis</name>
    <dbReference type="NCBI Taxonomy" id="225915"/>
    <lineage>
        <taxon>Bacteria</taxon>
        <taxon>Bacillati</taxon>
        <taxon>Bacillota</taxon>
        <taxon>Bacilli</taxon>
        <taxon>Bacillales</taxon>
        <taxon>Paenibacillaceae</taxon>
        <taxon>Paenibacillus</taxon>
    </lineage>
</organism>
<comment type="caution">
    <text evidence="3">The sequence shown here is derived from an EMBL/GenBank/DDBJ whole genome shotgun (WGS) entry which is preliminary data.</text>
</comment>
<sequence length="791" mass="83999">MRTIKRLALCSIILVIVLAAGIAGIAETAFGAAARKAIATEVVGEVYVAKSGGTKELRVFDGMTFEEGDLIHVGKGGSLTLRVSDRDDEIVLGENWSGTLSKLRKNASGGTETAFHTWSGSMMNSVQDLAGTHGSYQVETPTTEMGVQGTHFMVAVDPVLGSTYAAVLSGRVAVSPMAPGSIGESGGGNGSGGMIVLPAQQIEMLPQSSPANTVIDPQQLIPLSANSVLASLIESTGKIDQELQQQVSTPAGQTPLSSDYYQDSIQRIINQSNGLLSQQEIQSLLDQAHPNGGAPSSYAPFRPVTAPANPLANDPEYVKRQEQLAEAKAKQQQQIAAKEEKKLAIINSNQTLIQQIQQQAEELRQQNERKAQEKMQEAIDRYLSDLAEAQRNALEDRIQQKEAEKIRQQQGTKNPGTKNPPDTKQPSDGSSGGGSSGGNSPGPVLLATSTTVQVSPASIYAGEPFVLTARVTISQTERPVPDGTSVAFRMGTQTIATASTLNGVATASISSEESFAKLNAGDYSVSALTAGTSTTQASTSFPAVLKVNKGETTTAVTTPHREVMIGETIPFTVRVTPPHGSTPITGDVKLYEADRELATGPLGADGTVTFNVPIEGEATGEPRTYRAVFAGTEKLAGSEGTVQLLVSEMELPAYAFMRIERISPTQLQAVISLDRFAGEMKLYEAELEIAHGTGLELQQGEGITYYNSGKFTPSTVTDSVYVSDGEYDGEAVKVANYSFSVEGGIAFEGEEVFALFPFTIVDPLSSDGITVISWRFYDQDGNPIEVRTEEE</sequence>
<evidence type="ECO:0000313" key="4">
    <source>
        <dbReference type="Proteomes" id="UP001597211"/>
    </source>
</evidence>